<comment type="subunit">
    <text evidence="4">Component of the eukaryotic translation initiation factor 3 (eIF-3) complex.</text>
</comment>
<dbReference type="CDD" id="cd08065">
    <property type="entry name" value="MPN_eIF3h"/>
    <property type="match status" value="1"/>
</dbReference>
<evidence type="ECO:0000256" key="2">
    <source>
        <dbReference type="ARBA" id="ARBA00022540"/>
    </source>
</evidence>
<name>A0A165FQ83_9BASI</name>
<keyword evidence="7" id="KW-1185">Reference proteome</keyword>
<dbReference type="PANTHER" id="PTHR10410">
    <property type="entry name" value="EUKARYOTIC TRANSLATION INITIATION FACTOR 3 -RELATED"/>
    <property type="match status" value="1"/>
</dbReference>
<comment type="function">
    <text evidence="4">Component of the eukaryotic translation initiation factor 3 (eIF-3) complex, which is involved in protein synthesis of a specialized repertoire of mRNAs and, together with other initiation factors, stimulates binding of mRNA and methionyl-tRNAi to the 40S ribosome. The eIF-3 complex specifically targets and initiates translation of a subset of mRNAs involved in cell proliferation.</text>
</comment>
<dbReference type="EMBL" id="KV423968">
    <property type="protein sequence ID" value="KZT57062.1"/>
    <property type="molecule type" value="Genomic_DNA"/>
</dbReference>
<proteinExistence type="inferred from homology"/>
<evidence type="ECO:0000259" key="5">
    <source>
        <dbReference type="PROSITE" id="PS50249"/>
    </source>
</evidence>
<dbReference type="GO" id="GO:0008237">
    <property type="term" value="F:metallopeptidase activity"/>
    <property type="evidence" value="ECO:0007669"/>
    <property type="project" value="InterPro"/>
</dbReference>
<dbReference type="OrthoDB" id="10265695at2759"/>
<gene>
    <name evidence="6" type="ORF">CALCODRAFT_496526</name>
</gene>
<dbReference type="InterPro" id="IPR000555">
    <property type="entry name" value="JAMM/MPN+_dom"/>
</dbReference>
<dbReference type="Pfam" id="PF19445">
    <property type="entry name" value="eIF3h_C"/>
    <property type="match status" value="2"/>
</dbReference>
<dbReference type="AlphaFoldDB" id="A0A165FQ83"/>
<evidence type="ECO:0000313" key="7">
    <source>
        <dbReference type="Proteomes" id="UP000076842"/>
    </source>
</evidence>
<dbReference type="GO" id="GO:0003743">
    <property type="term" value="F:translation initiation factor activity"/>
    <property type="evidence" value="ECO:0007669"/>
    <property type="project" value="UniProtKB-UniRule"/>
</dbReference>
<evidence type="ECO:0000256" key="3">
    <source>
        <dbReference type="ARBA" id="ARBA00022917"/>
    </source>
</evidence>
<dbReference type="Pfam" id="PF01398">
    <property type="entry name" value="JAB"/>
    <property type="match status" value="1"/>
</dbReference>
<feature type="domain" description="MPN" evidence="5">
    <location>
        <begin position="50"/>
        <end position="185"/>
    </location>
</feature>
<dbReference type="GO" id="GO:0005852">
    <property type="term" value="C:eukaryotic translation initiation factor 3 complex"/>
    <property type="evidence" value="ECO:0007669"/>
    <property type="project" value="UniProtKB-UniRule"/>
</dbReference>
<dbReference type="InterPro" id="IPR045810">
    <property type="entry name" value="eIF3h_C"/>
</dbReference>
<dbReference type="GO" id="GO:0033290">
    <property type="term" value="C:eukaryotic 48S preinitiation complex"/>
    <property type="evidence" value="ECO:0007669"/>
    <property type="project" value="UniProtKB-UniRule"/>
</dbReference>
<comment type="similarity">
    <text evidence="4">Belongs to the eIF-3 subunit H family.</text>
</comment>
<dbReference type="GO" id="GO:0001732">
    <property type="term" value="P:formation of cytoplasmic translation initiation complex"/>
    <property type="evidence" value="ECO:0007669"/>
    <property type="project" value="UniProtKB-UniRule"/>
</dbReference>
<keyword evidence="1 4" id="KW-0963">Cytoplasm</keyword>
<dbReference type="Gene3D" id="3.40.140.10">
    <property type="entry name" value="Cytidine Deaminase, domain 2"/>
    <property type="match status" value="1"/>
</dbReference>
<organism evidence="6 7">
    <name type="scientific">Calocera cornea HHB12733</name>
    <dbReference type="NCBI Taxonomy" id="1353952"/>
    <lineage>
        <taxon>Eukaryota</taxon>
        <taxon>Fungi</taxon>
        <taxon>Dikarya</taxon>
        <taxon>Basidiomycota</taxon>
        <taxon>Agaricomycotina</taxon>
        <taxon>Dacrymycetes</taxon>
        <taxon>Dacrymycetales</taxon>
        <taxon>Dacrymycetaceae</taxon>
        <taxon>Calocera</taxon>
    </lineage>
</organism>
<evidence type="ECO:0000256" key="1">
    <source>
        <dbReference type="ARBA" id="ARBA00022490"/>
    </source>
</evidence>
<dbReference type="PROSITE" id="PS50249">
    <property type="entry name" value="MPN"/>
    <property type="match status" value="1"/>
</dbReference>
<dbReference type="Proteomes" id="UP000076842">
    <property type="component" value="Unassembled WGS sequence"/>
</dbReference>
<dbReference type="InParanoid" id="A0A165FQ83"/>
<sequence>MASSMAAALAASQAAAAPVPAAPVQPAQEVIPASWAKLVDSEAEITLRVVQLDGLAVMKIMKHSRDAYPSAVNGILLGLDLDGVMEVSNCFPLPAGREGEEESVRPSSKYQASMLRALKEVHGDDNVVGFYQSTAMGAFLSQSFLDLQASHQKSLRHGGIALVHDVSRTARGNTSLKAFRLTQAFLGAHKARKFNVQGLIERGLTFNNILEELPLQIHNTPLLDAFLLTLAQPTVPHTPASLYPTSSLSDLPPTNQPLTPTYPILNTASTPALTHNLSLVLDTLDDYNQESSNYAYHQRQIAREKTRAEAYTAKRKEENAQRVREGLPPLPEEDVSRLFKIPPEPSRLESMLLLGQLDGYSKTLEDVTGASMVKIYAAKAGATAA</sequence>
<comment type="subcellular location">
    <subcellularLocation>
        <location evidence="4">Cytoplasm</location>
    </subcellularLocation>
</comment>
<accession>A0A165FQ83</accession>
<evidence type="ECO:0000313" key="6">
    <source>
        <dbReference type="EMBL" id="KZT57062.1"/>
    </source>
</evidence>
<dbReference type="GO" id="GO:0016282">
    <property type="term" value="C:eukaryotic 43S preinitiation complex"/>
    <property type="evidence" value="ECO:0007669"/>
    <property type="project" value="UniProtKB-UniRule"/>
</dbReference>
<keyword evidence="2 4" id="KW-0396">Initiation factor</keyword>
<dbReference type="InterPro" id="IPR050242">
    <property type="entry name" value="JAMM_MPN+_peptidase_M67A"/>
</dbReference>
<dbReference type="InterPro" id="IPR027524">
    <property type="entry name" value="eIF3h"/>
</dbReference>
<dbReference type="STRING" id="1353952.A0A165FQ83"/>
<dbReference type="InterPro" id="IPR037518">
    <property type="entry name" value="MPN"/>
</dbReference>
<keyword evidence="3 4" id="KW-0648">Protein biosynthesis</keyword>
<evidence type="ECO:0000256" key="4">
    <source>
        <dbReference type="HAMAP-Rule" id="MF_03007"/>
    </source>
</evidence>
<protein>
    <recommendedName>
        <fullName evidence="4">Eukaryotic translation initiation factor 3 subunit H</fullName>
        <shortName evidence="4">eIF3h</shortName>
    </recommendedName>
</protein>
<dbReference type="HAMAP" id="MF_03007">
    <property type="entry name" value="eIF3h"/>
    <property type="match status" value="1"/>
</dbReference>
<dbReference type="FunCoup" id="A0A165FQ83">
    <property type="interactions" value="752"/>
</dbReference>
<reference evidence="6 7" key="1">
    <citation type="journal article" date="2016" name="Mol. Biol. Evol.">
        <title>Comparative Genomics of Early-Diverging Mushroom-Forming Fungi Provides Insights into the Origins of Lignocellulose Decay Capabilities.</title>
        <authorList>
            <person name="Nagy L.G."/>
            <person name="Riley R."/>
            <person name="Tritt A."/>
            <person name="Adam C."/>
            <person name="Daum C."/>
            <person name="Floudas D."/>
            <person name="Sun H."/>
            <person name="Yadav J.S."/>
            <person name="Pangilinan J."/>
            <person name="Larsson K.H."/>
            <person name="Matsuura K."/>
            <person name="Barry K."/>
            <person name="Labutti K."/>
            <person name="Kuo R."/>
            <person name="Ohm R.A."/>
            <person name="Bhattacharya S.S."/>
            <person name="Shirouzu T."/>
            <person name="Yoshinaga Y."/>
            <person name="Martin F.M."/>
            <person name="Grigoriev I.V."/>
            <person name="Hibbett D.S."/>
        </authorList>
    </citation>
    <scope>NUCLEOTIDE SEQUENCE [LARGE SCALE GENOMIC DNA]</scope>
    <source>
        <strain evidence="6 7">HHB12733</strain>
    </source>
</reference>
<dbReference type="SMART" id="SM00232">
    <property type="entry name" value="JAB_MPN"/>
    <property type="match status" value="1"/>
</dbReference>